<evidence type="ECO:0000256" key="7">
    <source>
        <dbReference type="ARBA" id="ARBA00022679"/>
    </source>
</evidence>
<proteinExistence type="inferred from homology"/>
<evidence type="ECO:0000256" key="9">
    <source>
        <dbReference type="ARBA" id="ARBA00022723"/>
    </source>
</evidence>
<evidence type="ECO:0000313" key="15">
    <source>
        <dbReference type="Proteomes" id="UP000316621"/>
    </source>
</evidence>
<dbReference type="UniPathway" id="UPA00378"/>
<dbReference type="STRING" id="3469.A0A4Y7KNV8"/>
<keyword evidence="7" id="KW-0808">Transferase</keyword>
<dbReference type="GO" id="GO:0016020">
    <property type="term" value="C:membrane"/>
    <property type="evidence" value="ECO:0007669"/>
    <property type="project" value="InterPro"/>
</dbReference>
<keyword evidence="15" id="KW-1185">Reference proteome</keyword>
<evidence type="ECO:0000256" key="13">
    <source>
        <dbReference type="ARBA" id="ARBA00023211"/>
    </source>
</evidence>
<dbReference type="OMA" id="WIVRITK"/>
<dbReference type="Gramene" id="RZC75033">
    <property type="protein sequence ID" value="RZC75033"/>
    <property type="gene ID" value="C5167_050510"/>
</dbReference>
<evidence type="ECO:0000256" key="5">
    <source>
        <dbReference type="ARBA" id="ARBA00010810"/>
    </source>
</evidence>
<dbReference type="GO" id="GO:0046872">
    <property type="term" value="F:metal ion binding"/>
    <property type="evidence" value="ECO:0007669"/>
    <property type="project" value="UniProtKB-KW"/>
</dbReference>
<sequence length="160" mass="18082">MASDEGEAYEIMRSLDVDYVLVVFGGVTGYSSDDINKKWSASGCISVDGAYWRRGLSCHQGIRLPCNGEYRIDQGAAPKMLNSLMYKLCYYRFGELTTEYSKPPGYDRARVVEIGNKNVQLEHLEEAFTTSNWIVRITKSNHLVIDQKSSNRLVMCNSDC</sequence>
<evidence type="ECO:0000256" key="10">
    <source>
        <dbReference type="ARBA" id="ARBA00022842"/>
    </source>
</evidence>
<dbReference type="GO" id="GO:0004576">
    <property type="term" value="F:oligosaccharyl transferase activity"/>
    <property type="evidence" value="ECO:0007669"/>
    <property type="project" value="InterPro"/>
</dbReference>
<evidence type="ECO:0000256" key="4">
    <source>
        <dbReference type="ARBA" id="ARBA00004922"/>
    </source>
</evidence>
<organism evidence="14 15">
    <name type="scientific">Papaver somniferum</name>
    <name type="common">Opium poppy</name>
    <dbReference type="NCBI Taxonomy" id="3469"/>
    <lineage>
        <taxon>Eukaryota</taxon>
        <taxon>Viridiplantae</taxon>
        <taxon>Streptophyta</taxon>
        <taxon>Embryophyta</taxon>
        <taxon>Tracheophyta</taxon>
        <taxon>Spermatophyta</taxon>
        <taxon>Magnoliopsida</taxon>
        <taxon>Ranunculales</taxon>
        <taxon>Papaveraceae</taxon>
        <taxon>Papaveroideae</taxon>
        <taxon>Papaver</taxon>
    </lineage>
</organism>
<evidence type="ECO:0000256" key="11">
    <source>
        <dbReference type="ARBA" id="ARBA00022989"/>
    </source>
</evidence>
<evidence type="ECO:0000256" key="1">
    <source>
        <dbReference type="ARBA" id="ARBA00001936"/>
    </source>
</evidence>
<evidence type="ECO:0000313" key="14">
    <source>
        <dbReference type="EMBL" id="RZC75033.1"/>
    </source>
</evidence>
<keyword evidence="12" id="KW-0472">Membrane</keyword>
<evidence type="ECO:0000256" key="12">
    <source>
        <dbReference type="ARBA" id="ARBA00023136"/>
    </source>
</evidence>
<dbReference type="EMBL" id="CM010722">
    <property type="protein sequence ID" value="RZC75033.1"/>
    <property type="molecule type" value="Genomic_DNA"/>
</dbReference>
<keyword evidence="8" id="KW-0812">Transmembrane</keyword>
<keyword evidence="10" id="KW-0460">Magnesium</keyword>
<comment type="cofactor">
    <cofactor evidence="1">
        <name>Mn(2+)</name>
        <dbReference type="ChEBI" id="CHEBI:29035"/>
    </cofactor>
</comment>
<keyword evidence="13" id="KW-0464">Manganese</keyword>
<name>A0A4Y7KNV8_PAPSO</name>
<comment type="pathway">
    <text evidence="4">Protein modification; protein glycosylation.</text>
</comment>
<evidence type="ECO:0000256" key="3">
    <source>
        <dbReference type="ARBA" id="ARBA00004127"/>
    </source>
</evidence>
<comment type="subcellular location">
    <subcellularLocation>
        <location evidence="3">Endomembrane system</location>
        <topology evidence="3">Multi-pass membrane protein</topology>
    </subcellularLocation>
</comment>
<comment type="cofactor">
    <cofactor evidence="2">
        <name>Mg(2+)</name>
        <dbReference type="ChEBI" id="CHEBI:18420"/>
    </cofactor>
</comment>
<accession>A0A4Y7KNV8</accession>
<dbReference type="AlphaFoldDB" id="A0A4Y7KNV8"/>
<dbReference type="Proteomes" id="UP000316621">
    <property type="component" value="Chromosome 8"/>
</dbReference>
<evidence type="ECO:0000256" key="8">
    <source>
        <dbReference type="ARBA" id="ARBA00022692"/>
    </source>
</evidence>
<keyword evidence="9" id="KW-0479">Metal-binding</keyword>
<gene>
    <name evidence="14" type="ORF">C5167_050510</name>
</gene>
<keyword evidence="6" id="KW-0328">Glycosyltransferase</keyword>
<dbReference type="GO" id="GO:0012505">
    <property type="term" value="C:endomembrane system"/>
    <property type="evidence" value="ECO:0007669"/>
    <property type="project" value="UniProtKB-SubCell"/>
</dbReference>
<dbReference type="Gene3D" id="3.40.50.12610">
    <property type="match status" value="1"/>
</dbReference>
<reference evidence="14 15" key="1">
    <citation type="journal article" date="2018" name="Science">
        <title>The opium poppy genome and morphinan production.</title>
        <authorList>
            <person name="Guo L."/>
            <person name="Winzer T."/>
            <person name="Yang X."/>
            <person name="Li Y."/>
            <person name="Ning Z."/>
            <person name="He Z."/>
            <person name="Teodor R."/>
            <person name="Lu Y."/>
            <person name="Bowser T.A."/>
            <person name="Graham I.A."/>
            <person name="Ye K."/>
        </authorList>
    </citation>
    <scope>NUCLEOTIDE SEQUENCE [LARGE SCALE GENOMIC DNA]</scope>
    <source>
        <strain evidence="15">cv. HN1</strain>
        <tissue evidence="14">Leaves</tissue>
    </source>
</reference>
<evidence type="ECO:0000256" key="2">
    <source>
        <dbReference type="ARBA" id="ARBA00001946"/>
    </source>
</evidence>
<dbReference type="InterPro" id="IPR003674">
    <property type="entry name" value="Oligo_trans_STT3"/>
</dbReference>
<evidence type="ECO:0000256" key="6">
    <source>
        <dbReference type="ARBA" id="ARBA00022676"/>
    </source>
</evidence>
<dbReference type="PANTHER" id="PTHR13872">
    <property type="entry name" value="DOLICHYL-DIPHOSPHOOLIGOSACCHARIDE--PROTEIN GLYCOSYLTRANSFERASE SUBUNIT"/>
    <property type="match status" value="1"/>
</dbReference>
<comment type="similarity">
    <text evidence="5">Belongs to the STT3 family.</text>
</comment>
<protein>
    <submittedName>
        <fullName evidence="14">Uncharacterized protein</fullName>
    </submittedName>
</protein>
<dbReference type="PANTHER" id="PTHR13872:SF1">
    <property type="entry name" value="DOLICHYL-DIPHOSPHOOLIGOSACCHARIDE--PROTEIN GLYCOSYLTRANSFERASE SUBUNIT STT3B"/>
    <property type="match status" value="1"/>
</dbReference>
<keyword evidence="11" id="KW-1133">Transmembrane helix</keyword>